<organism evidence="1">
    <name type="scientific">Rosellinia necatrix</name>
    <name type="common">White root-rot fungus</name>
    <dbReference type="NCBI Taxonomy" id="77044"/>
    <lineage>
        <taxon>Eukaryota</taxon>
        <taxon>Fungi</taxon>
        <taxon>Dikarya</taxon>
        <taxon>Ascomycota</taxon>
        <taxon>Pezizomycotina</taxon>
        <taxon>Sordariomycetes</taxon>
        <taxon>Xylariomycetidae</taxon>
        <taxon>Xylariales</taxon>
        <taxon>Xylariaceae</taxon>
        <taxon>Rosellinia</taxon>
    </lineage>
</organism>
<dbReference type="Proteomes" id="UP000054516">
    <property type="component" value="Unassembled WGS sequence"/>
</dbReference>
<dbReference type="EMBL" id="DF977460">
    <property type="protein sequence ID" value="GAP88084.1"/>
    <property type="molecule type" value="Genomic_DNA"/>
</dbReference>
<proteinExistence type="predicted"/>
<dbReference type="OrthoDB" id="5237084at2759"/>
<dbReference type="AlphaFoldDB" id="A0A1W2TIS8"/>
<accession>A0A1W2TIS8</accession>
<evidence type="ECO:0000313" key="1">
    <source>
        <dbReference type="EMBL" id="GAP88084.1"/>
    </source>
</evidence>
<gene>
    <name evidence="1" type="ORF">SAMD00023353_1501570</name>
</gene>
<name>A0A1W2TIS8_ROSNE</name>
<protein>
    <submittedName>
        <fullName evidence="1">Uncharacterized protein</fullName>
    </submittedName>
</protein>
<reference evidence="1" key="1">
    <citation type="submission" date="2016-03" db="EMBL/GenBank/DDBJ databases">
        <title>Draft genome sequence of Rosellinia necatrix.</title>
        <authorList>
            <person name="Kanematsu S."/>
        </authorList>
    </citation>
    <scope>NUCLEOTIDE SEQUENCE [LARGE SCALE GENOMIC DNA]</scope>
    <source>
        <strain evidence="1">W97</strain>
    </source>
</reference>
<evidence type="ECO:0000313" key="2">
    <source>
        <dbReference type="Proteomes" id="UP000054516"/>
    </source>
</evidence>
<sequence length="252" mass="27002">MPQFIFIELPSFRVKDKNGHSVSLSGRHLGRMIAQLQYLRSALRPGGEYGVADLSASLLFGQQETSLWTASATAAHHAEENLLLAYFHSFDSPGAYPIVDGLLLGARPCGACADYFALAGRPLQPRDDGTGTGAMTAAAPFRAKFTPRVDRTYTPVFYLARGLDDAQRAGLWLQLGQMCTGDLAAMGAALLPPAPAAAASSSSSSPAGEAYYLFDDGTTPWYALNGQENMTDAEIAEAISRQQMSPTYWIGR</sequence>
<dbReference type="OMA" id="QAYFIME"/>
<keyword evidence="2" id="KW-1185">Reference proteome</keyword>